<dbReference type="EMBL" id="AC148816">
    <property type="protein sequence ID" value="ABD28421.1"/>
    <property type="molecule type" value="Genomic_DNA"/>
</dbReference>
<reference evidence="1" key="1">
    <citation type="submission" date="2004-07" db="EMBL/GenBank/DDBJ databases">
        <authorList>
            <person name="Town C.D."/>
        </authorList>
    </citation>
    <scope>NUCLEOTIDE SEQUENCE</scope>
</reference>
<dbReference type="GO" id="GO:0003964">
    <property type="term" value="F:RNA-directed DNA polymerase activity"/>
    <property type="evidence" value="ECO:0007669"/>
    <property type="project" value="UniProtKB-KW"/>
</dbReference>
<name>Q2HVM6_MEDTR</name>
<gene>
    <name evidence="1" type="ORF">MtrDRAFT_AC148816g14v2</name>
</gene>
<dbReference type="AlphaFoldDB" id="Q2HVM6"/>
<sequence>MFGGMGFKGLKAFNMAMVGKRIWKLVSTPESIITHLLKVKYFPQGDYFGACTSYNHSYGWRSIWSVKDVIHLGFQWSIGTRERMA</sequence>
<protein>
    <submittedName>
        <fullName evidence="1">RNA-directed DNA polymerase, related</fullName>
    </submittedName>
</protein>
<accession>Q2HVM6</accession>
<evidence type="ECO:0000313" key="1">
    <source>
        <dbReference type="EMBL" id="ABD28421.1"/>
    </source>
</evidence>
<keyword evidence="1" id="KW-0548">Nucleotidyltransferase</keyword>
<organism evidence="1">
    <name type="scientific">Medicago truncatula</name>
    <name type="common">Barrel medic</name>
    <name type="synonym">Medicago tribuloides</name>
    <dbReference type="NCBI Taxonomy" id="3880"/>
    <lineage>
        <taxon>Eukaryota</taxon>
        <taxon>Viridiplantae</taxon>
        <taxon>Streptophyta</taxon>
        <taxon>Embryophyta</taxon>
        <taxon>Tracheophyta</taxon>
        <taxon>Spermatophyta</taxon>
        <taxon>Magnoliopsida</taxon>
        <taxon>eudicotyledons</taxon>
        <taxon>Gunneridae</taxon>
        <taxon>Pentapetalae</taxon>
        <taxon>rosids</taxon>
        <taxon>fabids</taxon>
        <taxon>Fabales</taxon>
        <taxon>Fabaceae</taxon>
        <taxon>Papilionoideae</taxon>
        <taxon>50 kb inversion clade</taxon>
        <taxon>NPAAA clade</taxon>
        <taxon>Hologalegina</taxon>
        <taxon>IRL clade</taxon>
        <taxon>Trifolieae</taxon>
        <taxon>Medicago</taxon>
    </lineage>
</organism>
<reference evidence="1" key="2">
    <citation type="submission" date="2007-03" db="EMBL/GenBank/DDBJ databases">
        <authorList>
            <consortium name="The International Medicago Genome Annotation Group"/>
        </authorList>
    </citation>
    <scope>NUCLEOTIDE SEQUENCE</scope>
</reference>
<keyword evidence="1" id="KW-0695">RNA-directed DNA polymerase</keyword>
<keyword evidence="1" id="KW-0808">Transferase</keyword>
<proteinExistence type="predicted"/>